<feature type="transmembrane region" description="Helical" evidence="1">
    <location>
        <begin position="122"/>
        <end position="145"/>
    </location>
</feature>
<keyword evidence="1" id="KW-1133">Transmembrane helix</keyword>
<proteinExistence type="predicted"/>
<name>A0A1G4IC09_TRYEQ</name>
<gene>
    <name evidence="2" type="ORF">TEOVI_000136700</name>
</gene>
<protein>
    <submittedName>
        <fullName evidence="2">Uncharacterized protein</fullName>
    </submittedName>
</protein>
<dbReference type="EMBL" id="CZPT02001308">
    <property type="protein sequence ID" value="SCU69798.1"/>
    <property type="molecule type" value="Genomic_DNA"/>
</dbReference>
<keyword evidence="1" id="KW-0472">Membrane</keyword>
<comment type="caution">
    <text evidence="2">The sequence shown here is derived from an EMBL/GenBank/DDBJ whole genome shotgun (WGS) entry which is preliminary data.</text>
</comment>
<accession>A0A1G4IC09</accession>
<dbReference type="RefSeq" id="XP_067080703.1">
    <property type="nucleotide sequence ID" value="XM_067224602.1"/>
</dbReference>
<evidence type="ECO:0000313" key="3">
    <source>
        <dbReference type="Proteomes" id="UP000195570"/>
    </source>
</evidence>
<keyword evidence="3" id="KW-1185">Reference proteome</keyword>
<evidence type="ECO:0000313" key="2">
    <source>
        <dbReference type="EMBL" id="SCU69798.1"/>
    </source>
</evidence>
<evidence type="ECO:0000256" key="1">
    <source>
        <dbReference type="SAM" id="Phobius"/>
    </source>
</evidence>
<dbReference type="Proteomes" id="UP000195570">
    <property type="component" value="Unassembled WGS sequence"/>
</dbReference>
<dbReference type="GeneID" id="92375307"/>
<organism evidence="2 3">
    <name type="scientific">Trypanosoma equiperdum</name>
    <dbReference type="NCBI Taxonomy" id="5694"/>
    <lineage>
        <taxon>Eukaryota</taxon>
        <taxon>Discoba</taxon>
        <taxon>Euglenozoa</taxon>
        <taxon>Kinetoplastea</taxon>
        <taxon>Metakinetoplastina</taxon>
        <taxon>Trypanosomatida</taxon>
        <taxon>Trypanosomatidae</taxon>
        <taxon>Trypanosoma</taxon>
    </lineage>
</organism>
<feature type="transmembrane region" description="Helical" evidence="1">
    <location>
        <begin position="172"/>
        <end position="190"/>
    </location>
</feature>
<dbReference type="AlphaFoldDB" id="A0A1G4IC09"/>
<sequence length="191" mass="21905">MYYDTFFFLTKKKRKINSSGGEGQWCCKYSKMQATKQFSAGFTCHGNPAFSLFSSISSILCARVASYLDYIRDTHHQARGTIHVTHVFLASKPLALISGGFTIVVEGEQHLGFFLLQDRFRFTALILVFAWYEYPVVAQLFFLLWEAPVMRLQIWVACGSRFSPEINGDTTFYPFRLFVFLLLSVLLSMLI</sequence>
<reference evidence="2" key="1">
    <citation type="submission" date="2016-09" db="EMBL/GenBank/DDBJ databases">
        <authorList>
            <person name="Hebert L."/>
            <person name="Moumen B."/>
        </authorList>
    </citation>
    <scope>NUCLEOTIDE SEQUENCE [LARGE SCALE GENOMIC DNA]</scope>
    <source>
        <strain evidence="2">OVI</strain>
    </source>
</reference>
<keyword evidence="1" id="KW-0812">Transmembrane</keyword>
<dbReference type="VEuPathDB" id="TriTrypDB:TEOVI_000136700"/>